<accession>A0AAD9K4Q1</accession>
<dbReference type="PANTHER" id="PTHR31362:SF0">
    <property type="entry name" value="EXOSTOSIN DOMAIN-CONTAINING PROTEIN-RELATED"/>
    <property type="match status" value="1"/>
</dbReference>
<proteinExistence type="predicted"/>
<reference evidence="1" key="1">
    <citation type="journal article" date="2023" name="Mol. Biol. Evol.">
        <title>Third-Generation Sequencing Reveals the Adaptive Role of the Epigenome in Three Deep-Sea Polychaetes.</title>
        <authorList>
            <person name="Perez M."/>
            <person name="Aroh O."/>
            <person name="Sun Y."/>
            <person name="Lan Y."/>
            <person name="Juniper S.K."/>
            <person name="Young C.R."/>
            <person name="Angers B."/>
            <person name="Qian P.Y."/>
        </authorList>
    </citation>
    <scope>NUCLEOTIDE SEQUENCE</scope>
    <source>
        <strain evidence="1">R07B-5</strain>
    </source>
</reference>
<dbReference type="EMBL" id="JAODUO010001419">
    <property type="protein sequence ID" value="KAK2164330.1"/>
    <property type="molecule type" value="Genomic_DNA"/>
</dbReference>
<dbReference type="AlphaFoldDB" id="A0AAD9K4Q1"/>
<evidence type="ECO:0000313" key="1">
    <source>
        <dbReference type="EMBL" id="KAK2164330.1"/>
    </source>
</evidence>
<evidence type="ECO:0000313" key="2">
    <source>
        <dbReference type="Proteomes" id="UP001209878"/>
    </source>
</evidence>
<dbReference type="InterPro" id="IPR005049">
    <property type="entry name" value="STL-like"/>
</dbReference>
<comment type="caution">
    <text evidence="1">The sequence shown here is derived from an EMBL/GenBank/DDBJ whole genome shotgun (WGS) entry which is preliminary data.</text>
</comment>
<gene>
    <name evidence="1" type="ORF">NP493_1418g00004</name>
</gene>
<dbReference type="Pfam" id="PF03385">
    <property type="entry name" value="STELLO"/>
    <property type="match status" value="1"/>
</dbReference>
<protein>
    <submittedName>
        <fullName evidence="1">Uncharacterized protein</fullName>
    </submittedName>
</protein>
<sequence length="762" mass="85598">MFDTCAERINLDPLLRMEESRRIHRVARSDKSSRPVQATGERKMNVCKASSWTLARLTTKRQCCYYLTGCLFIYVTVSVLKHNRPEPDITTNASSVKTRASLEVAKHSRWIVATTINHPTDALLALSRLKDWKLVVVGDHKSPKDWAIPGVVFLDVAAQTALGYKTTPLLPYNRYSRKTVGYLYAIEHGARYIYETDDDNILLDGLRGFHIDAAVSRGLMPATDNLTFNPYPHFGQATLWPRGYPLERVGHDTLYDYQIRDVPQASIRQAVANGDPDVDAIFRLTRRHHSDDGKVMFDAAAPRVVIPRGTFVPFNSQDTLFTEDVLWALVLPATLSDRACDIYRSYWAQALLWLVDGHLGFYPPNVLHVRNVHNFLKDMAQETDMYQDMGRLVQFLSSWKCNEPSLFRCMTRLAEDMALNEFWLKRDADVISAWVADLTTLGYVPPGLRQSSKYSEGMPVIYFPHEQNTSFSHIDGMSHVSADLADQHSRLDLLQSVCKAKVYNTVGTDHPRKTQQLLIVTMRATTATIPLIDSYYKSCYTHILYCGTAMPDKSLLHKWKVSYLEISHTAEAVLCVKAASEMGYNVDGFVHVSDEVLLLPGNKLHSDGLNITLVATNTAYMSQMCKVNAAKCLHLTESVVDDLSAKLDRLEIGGATKLKLKECFKTLVPQGTSNVSYVEDMAFYVSAGHVRLFQTLAGVFTGQYSYVTVLLLGCLEAQPVYLASARQVTAAHQVDFIFPFQFSAIDSDSGMQSLYCKALHSC</sequence>
<dbReference type="PANTHER" id="PTHR31362">
    <property type="entry name" value="GLYCOSYLTRANSFERASE STELLO1-RELATED"/>
    <property type="match status" value="1"/>
</dbReference>
<keyword evidence="2" id="KW-1185">Reference proteome</keyword>
<dbReference type="Proteomes" id="UP001209878">
    <property type="component" value="Unassembled WGS sequence"/>
</dbReference>
<name>A0AAD9K4Q1_RIDPI</name>
<organism evidence="1 2">
    <name type="scientific">Ridgeia piscesae</name>
    <name type="common">Tubeworm</name>
    <dbReference type="NCBI Taxonomy" id="27915"/>
    <lineage>
        <taxon>Eukaryota</taxon>
        <taxon>Metazoa</taxon>
        <taxon>Spiralia</taxon>
        <taxon>Lophotrochozoa</taxon>
        <taxon>Annelida</taxon>
        <taxon>Polychaeta</taxon>
        <taxon>Sedentaria</taxon>
        <taxon>Canalipalpata</taxon>
        <taxon>Sabellida</taxon>
        <taxon>Siboglinidae</taxon>
        <taxon>Ridgeia</taxon>
    </lineage>
</organism>